<protein>
    <submittedName>
        <fullName evidence="2">Ribosomal protein S18 acetylase RimI-like enzyme</fullName>
    </submittedName>
</protein>
<dbReference type="Gene3D" id="3.40.630.30">
    <property type="match status" value="2"/>
</dbReference>
<dbReference type="Pfam" id="PF00583">
    <property type="entry name" value="Acetyltransf_1"/>
    <property type="match status" value="2"/>
</dbReference>
<dbReference type="OrthoDB" id="7163760at2"/>
<feature type="domain" description="N-acetyltransferase" evidence="1">
    <location>
        <begin position="141"/>
        <end position="278"/>
    </location>
</feature>
<keyword evidence="2" id="KW-0689">Ribosomal protein</keyword>
<proteinExistence type="predicted"/>
<evidence type="ECO:0000313" key="2">
    <source>
        <dbReference type="EMBL" id="MBP2076814.1"/>
    </source>
</evidence>
<keyword evidence="3" id="KW-1185">Reference proteome</keyword>
<dbReference type="GO" id="GO:0008999">
    <property type="term" value="F:protein-N-terminal-alanine acetyltransferase activity"/>
    <property type="evidence" value="ECO:0007669"/>
    <property type="project" value="TreeGrafter"/>
</dbReference>
<accession>A0A9X0YTD5</accession>
<dbReference type="GO" id="GO:0005840">
    <property type="term" value="C:ribosome"/>
    <property type="evidence" value="ECO:0007669"/>
    <property type="project" value="UniProtKB-KW"/>
</dbReference>
<dbReference type="SUPFAM" id="SSF55729">
    <property type="entry name" value="Acyl-CoA N-acyltransferases (Nat)"/>
    <property type="match status" value="2"/>
</dbReference>
<gene>
    <name evidence="2" type="ORF">J2Z64_001026</name>
</gene>
<organism evidence="2 3">
    <name type="scientific">Oceanobacillus polygoni</name>
    <dbReference type="NCBI Taxonomy" id="1235259"/>
    <lineage>
        <taxon>Bacteria</taxon>
        <taxon>Bacillati</taxon>
        <taxon>Bacillota</taxon>
        <taxon>Bacilli</taxon>
        <taxon>Bacillales</taxon>
        <taxon>Bacillaceae</taxon>
        <taxon>Oceanobacillus</taxon>
    </lineage>
</organism>
<dbReference type="InterPro" id="IPR000182">
    <property type="entry name" value="GNAT_dom"/>
</dbReference>
<dbReference type="PROSITE" id="PS51186">
    <property type="entry name" value="GNAT"/>
    <property type="match status" value="2"/>
</dbReference>
<dbReference type="PANTHER" id="PTHR43617">
    <property type="entry name" value="L-AMINO ACID N-ACETYLTRANSFERASE"/>
    <property type="match status" value="1"/>
</dbReference>
<dbReference type="Proteomes" id="UP001138793">
    <property type="component" value="Unassembled WGS sequence"/>
</dbReference>
<evidence type="ECO:0000259" key="1">
    <source>
        <dbReference type="PROSITE" id="PS51186"/>
    </source>
</evidence>
<evidence type="ECO:0000313" key="3">
    <source>
        <dbReference type="Proteomes" id="UP001138793"/>
    </source>
</evidence>
<keyword evidence="2" id="KW-0687">Ribonucleoprotein</keyword>
<sequence length="278" mass="32291">MLTKEQLHDIKGLQLLCEANDQITLKLNWDMLQSREAQEQNDYFLYENKELIAFLGLYEFGSKAEICGMVKPDYRRKGIFSSLLDEALAVCKARKYREVLLNAPAASATAKAFLKTIPCEHSSTEYQMKWSFMELPEEKDIRIRSSKSDNDLKAEIQLDINCFDFLEDEAVDYNKKIRKDGKQQFFIIEHGEKTVGKIRVSHEKSEAWIYGFAVFPEFQGKGIGRRALRQVIWKEHRNGYDVFLDVEAKNSNALKLYESCGFQTFQAQDYYTYTDSKG</sequence>
<dbReference type="InterPro" id="IPR016181">
    <property type="entry name" value="Acyl_CoA_acyltransferase"/>
</dbReference>
<comment type="caution">
    <text evidence="2">The sequence shown here is derived from an EMBL/GenBank/DDBJ whole genome shotgun (WGS) entry which is preliminary data.</text>
</comment>
<feature type="domain" description="N-acetyltransferase" evidence="1">
    <location>
        <begin position="1"/>
        <end position="142"/>
    </location>
</feature>
<dbReference type="RefSeq" id="WP_149474382.1">
    <property type="nucleotide sequence ID" value="NZ_JAGGMB010000002.1"/>
</dbReference>
<dbReference type="AlphaFoldDB" id="A0A9X0YTD5"/>
<dbReference type="CDD" id="cd04301">
    <property type="entry name" value="NAT_SF"/>
    <property type="match status" value="2"/>
</dbReference>
<dbReference type="EMBL" id="JAGGMB010000002">
    <property type="protein sequence ID" value="MBP2076814.1"/>
    <property type="molecule type" value="Genomic_DNA"/>
</dbReference>
<dbReference type="PANTHER" id="PTHR43617:SF20">
    <property type="entry name" value="N-ALPHA-ACETYLTRANSFERASE RIMI"/>
    <property type="match status" value="1"/>
</dbReference>
<reference evidence="2" key="1">
    <citation type="submission" date="2021-03" db="EMBL/GenBank/DDBJ databases">
        <title>Genomic Encyclopedia of Type Strains, Phase IV (KMG-IV): sequencing the most valuable type-strain genomes for metagenomic binning, comparative biology and taxonomic classification.</title>
        <authorList>
            <person name="Goeker M."/>
        </authorList>
    </citation>
    <scope>NUCLEOTIDE SEQUENCE</scope>
    <source>
        <strain evidence="2">DSM 107338</strain>
    </source>
</reference>
<name>A0A9X0YTD5_9BACI</name>
<dbReference type="InterPro" id="IPR050276">
    <property type="entry name" value="MshD_Acetyltransferase"/>
</dbReference>